<dbReference type="PANTHER" id="PTHR30055:SF234">
    <property type="entry name" value="HTH-TYPE TRANSCRIPTIONAL REGULATOR BETI"/>
    <property type="match status" value="1"/>
</dbReference>
<evidence type="ECO:0000313" key="8">
    <source>
        <dbReference type="Proteomes" id="UP001589700"/>
    </source>
</evidence>
<evidence type="ECO:0000313" key="7">
    <source>
        <dbReference type="EMBL" id="MFB9260365.1"/>
    </source>
</evidence>
<feature type="compositionally biased region" description="Low complexity" evidence="5">
    <location>
        <begin position="17"/>
        <end position="39"/>
    </location>
</feature>
<feature type="compositionally biased region" description="Basic and acidic residues" evidence="5">
    <location>
        <begin position="1"/>
        <end position="14"/>
    </location>
</feature>
<dbReference type="Pfam" id="PF00440">
    <property type="entry name" value="TetR_N"/>
    <property type="match status" value="1"/>
</dbReference>
<feature type="DNA-binding region" description="H-T-H motif" evidence="4">
    <location>
        <begin position="77"/>
        <end position="96"/>
    </location>
</feature>
<comment type="caution">
    <text evidence="7">The sequence shown here is derived from an EMBL/GenBank/DDBJ whole genome shotgun (WGS) entry which is preliminary data.</text>
</comment>
<keyword evidence="3" id="KW-0804">Transcription</keyword>
<dbReference type="InterPro" id="IPR009057">
    <property type="entry name" value="Homeodomain-like_sf"/>
</dbReference>
<reference evidence="7 8" key="1">
    <citation type="submission" date="2024-09" db="EMBL/GenBank/DDBJ databases">
        <authorList>
            <person name="Sun Q."/>
            <person name="Mori K."/>
        </authorList>
    </citation>
    <scope>NUCLEOTIDE SEQUENCE [LARGE SCALE GENOMIC DNA]</scope>
    <source>
        <strain evidence="7 8">CCM 7659</strain>
    </source>
</reference>
<accession>A0ABV5JTZ2</accession>
<dbReference type="PRINTS" id="PR00455">
    <property type="entry name" value="HTHTETR"/>
</dbReference>
<sequence>MTRNTDHGADRPADTDSATSGSESTVSGTASSASTNSEGADGGAAVIGGKGTHDAEDIRIIEVACSVLAERGIKGSSTDDIARAAGVTRVTLYRRLGTRDQVLRAIYAHEAQRLMMSVNARFTPFSSLEWDPVQHVEDLLVGTVFDIRESELVRRLIEVDKIETMAVLAGQSDSVLGGITEIVAEFLRNIWNADVHTRPMTDAEVQDLSREVGSVVGGFLHSLVVMPDGPPVVTSEDEIRALARRVLVPMILQR</sequence>
<organism evidence="7 8">
    <name type="scientific">Dietzia aerolata</name>
    <dbReference type="NCBI Taxonomy" id="595984"/>
    <lineage>
        <taxon>Bacteria</taxon>
        <taxon>Bacillati</taxon>
        <taxon>Actinomycetota</taxon>
        <taxon>Actinomycetes</taxon>
        <taxon>Mycobacteriales</taxon>
        <taxon>Dietziaceae</taxon>
        <taxon>Dietzia</taxon>
    </lineage>
</organism>
<name>A0ABV5JTZ2_9ACTN</name>
<keyword evidence="2 4" id="KW-0238">DNA-binding</keyword>
<dbReference type="Proteomes" id="UP001589700">
    <property type="component" value="Unassembled WGS sequence"/>
</dbReference>
<dbReference type="PANTHER" id="PTHR30055">
    <property type="entry name" value="HTH-TYPE TRANSCRIPTIONAL REGULATOR RUTR"/>
    <property type="match status" value="1"/>
</dbReference>
<feature type="domain" description="HTH tetR-type" evidence="6">
    <location>
        <begin position="54"/>
        <end position="114"/>
    </location>
</feature>
<feature type="region of interest" description="Disordered" evidence="5">
    <location>
        <begin position="1"/>
        <end position="48"/>
    </location>
</feature>
<keyword evidence="1" id="KW-0805">Transcription regulation</keyword>
<protein>
    <submittedName>
        <fullName evidence="7">TetR/AcrR family transcriptional regulator</fullName>
    </submittedName>
</protein>
<dbReference type="RefSeq" id="WP_338403579.1">
    <property type="nucleotide sequence ID" value="NZ_JAALDM010000163.1"/>
</dbReference>
<dbReference type="Gene3D" id="1.10.357.10">
    <property type="entry name" value="Tetracycline Repressor, domain 2"/>
    <property type="match status" value="1"/>
</dbReference>
<dbReference type="InterPro" id="IPR050109">
    <property type="entry name" value="HTH-type_TetR-like_transc_reg"/>
</dbReference>
<evidence type="ECO:0000256" key="1">
    <source>
        <dbReference type="ARBA" id="ARBA00023015"/>
    </source>
</evidence>
<gene>
    <name evidence="7" type="ORF">ACFFVD_11185</name>
</gene>
<dbReference type="InterPro" id="IPR001647">
    <property type="entry name" value="HTH_TetR"/>
</dbReference>
<dbReference type="SUPFAM" id="SSF46689">
    <property type="entry name" value="Homeodomain-like"/>
    <property type="match status" value="1"/>
</dbReference>
<evidence type="ECO:0000256" key="3">
    <source>
        <dbReference type="ARBA" id="ARBA00023163"/>
    </source>
</evidence>
<keyword evidence="8" id="KW-1185">Reference proteome</keyword>
<dbReference type="EMBL" id="JBHMDY010000006">
    <property type="protein sequence ID" value="MFB9260365.1"/>
    <property type="molecule type" value="Genomic_DNA"/>
</dbReference>
<evidence type="ECO:0000256" key="4">
    <source>
        <dbReference type="PROSITE-ProRule" id="PRU00335"/>
    </source>
</evidence>
<evidence type="ECO:0000256" key="5">
    <source>
        <dbReference type="SAM" id="MobiDB-lite"/>
    </source>
</evidence>
<dbReference type="PROSITE" id="PS50977">
    <property type="entry name" value="HTH_TETR_2"/>
    <property type="match status" value="1"/>
</dbReference>
<evidence type="ECO:0000256" key="2">
    <source>
        <dbReference type="ARBA" id="ARBA00023125"/>
    </source>
</evidence>
<evidence type="ECO:0000259" key="6">
    <source>
        <dbReference type="PROSITE" id="PS50977"/>
    </source>
</evidence>
<proteinExistence type="predicted"/>